<dbReference type="GO" id="GO:0003700">
    <property type="term" value="F:DNA-binding transcription factor activity"/>
    <property type="evidence" value="ECO:0007669"/>
    <property type="project" value="TreeGrafter"/>
</dbReference>
<dbReference type="PANTHER" id="PTHR30055:SF234">
    <property type="entry name" value="HTH-TYPE TRANSCRIPTIONAL REGULATOR BETI"/>
    <property type="match status" value="1"/>
</dbReference>
<dbReference type="eggNOG" id="COG1309">
    <property type="taxonomic scope" value="Bacteria"/>
</dbReference>
<keyword evidence="2 4" id="KW-0238">DNA-binding</keyword>
<dbReference type="SUPFAM" id="SSF48498">
    <property type="entry name" value="Tetracyclin repressor-like, C-terminal domain"/>
    <property type="match status" value="1"/>
</dbReference>
<dbReference type="InterPro" id="IPR036271">
    <property type="entry name" value="Tet_transcr_reg_TetR-rel_C_sf"/>
</dbReference>
<evidence type="ECO:0000256" key="3">
    <source>
        <dbReference type="ARBA" id="ARBA00023163"/>
    </source>
</evidence>
<dbReference type="SUPFAM" id="SSF46689">
    <property type="entry name" value="Homeodomain-like"/>
    <property type="match status" value="1"/>
</dbReference>
<dbReference type="PROSITE" id="PS50977">
    <property type="entry name" value="HTH_TETR_2"/>
    <property type="match status" value="1"/>
</dbReference>
<evidence type="ECO:0000256" key="4">
    <source>
        <dbReference type="PROSITE-ProRule" id="PRU00335"/>
    </source>
</evidence>
<keyword evidence="7" id="KW-1185">Reference proteome</keyword>
<evidence type="ECO:0000256" key="1">
    <source>
        <dbReference type="ARBA" id="ARBA00023015"/>
    </source>
</evidence>
<name>A0A1I5M2A4_9ACTN</name>
<dbReference type="GO" id="GO:0000976">
    <property type="term" value="F:transcription cis-regulatory region binding"/>
    <property type="evidence" value="ECO:0007669"/>
    <property type="project" value="TreeGrafter"/>
</dbReference>
<protein>
    <submittedName>
        <fullName evidence="6">DNA-binding transcriptional regulator, AcrR family</fullName>
    </submittedName>
</protein>
<proteinExistence type="predicted"/>
<evidence type="ECO:0000259" key="5">
    <source>
        <dbReference type="PROSITE" id="PS50977"/>
    </source>
</evidence>
<dbReference type="InterPro" id="IPR025996">
    <property type="entry name" value="MT1864/Rv1816-like_C"/>
</dbReference>
<dbReference type="OrthoDB" id="4709966at2"/>
<gene>
    <name evidence="6" type="ORF">SAMN04489713_111132</name>
</gene>
<accession>A0A1I5M2A4</accession>
<evidence type="ECO:0000256" key="2">
    <source>
        <dbReference type="ARBA" id="ARBA00023125"/>
    </source>
</evidence>
<dbReference type="InterPro" id="IPR009057">
    <property type="entry name" value="Homeodomain-like_sf"/>
</dbReference>
<dbReference type="STRING" id="1993.SAMN04489713_111132"/>
<keyword evidence="1" id="KW-0805">Transcription regulation</keyword>
<dbReference type="Proteomes" id="UP000183413">
    <property type="component" value="Unassembled WGS sequence"/>
</dbReference>
<evidence type="ECO:0000313" key="7">
    <source>
        <dbReference type="Proteomes" id="UP000183413"/>
    </source>
</evidence>
<reference evidence="6 7" key="1">
    <citation type="submission" date="2016-10" db="EMBL/GenBank/DDBJ databases">
        <authorList>
            <person name="de Groot N.N."/>
        </authorList>
    </citation>
    <scope>NUCLEOTIDE SEQUENCE [LARGE SCALE GENOMIC DNA]</scope>
    <source>
        <strain evidence="6 7">DSM 43067</strain>
    </source>
</reference>
<dbReference type="AlphaFoldDB" id="A0A1I5M2A4"/>
<organism evidence="6 7">
    <name type="scientific">Actinomadura madurae</name>
    <dbReference type="NCBI Taxonomy" id="1993"/>
    <lineage>
        <taxon>Bacteria</taxon>
        <taxon>Bacillati</taxon>
        <taxon>Actinomycetota</taxon>
        <taxon>Actinomycetes</taxon>
        <taxon>Streptosporangiales</taxon>
        <taxon>Thermomonosporaceae</taxon>
        <taxon>Actinomadura</taxon>
    </lineage>
</organism>
<dbReference type="InterPro" id="IPR050109">
    <property type="entry name" value="HTH-type_TetR-like_transc_reg"/>
</dbReference>
<dbReference type="GeneID" id="99653097"/>
<dbReference type="Pfam" id="PF13305">
    <property type="entry name" value="TetR_C_33"/>
    <property type="match status" value="1"/>
</dbReference>
<dbReference type="EMBL" id="FOVH01000011">
    <property type="protein sequence ID" value="SFP03734.1"/>
    <property type="molecule type" value="Genomic_DNA"/>
</dbReference>
<feature type="domain" description="HTH tetR-type" evidence="5">
    <location>
        <begin position="20"/>
        <end position="81"/>
    </location>
</feature>
<keyword evidence="3" id="KW-0804">Transcription</keyword>
<dbReference type="Gene3D" id="1.10.357.10">
    <property type="entry name" value="Tetracycline Repressor, domain 2"/>
    <property type="match status" value="1"/>
</dbReference>
<dbReference type="Pfam" id="PF00440">
    <property type="entry name" value="TetR_N"/>
    <property type="match status" value="1"/>
</dbReference>
<dbReference type="PANTHER" id="PTHR30055">
    <property type="entry name" value="HTH-TYPE TRANSCRIPTIONAL REGULATOR RUTR"/>
    <property type="match status" value="1"/>
</dbReference>
<dbReference type="RefSeq" id="WP_024934766.1">
    <property type="nucleotide sequence ID" value="NZ_CP083237.1"/>
</dbReference>
<dbReference type="InterPro" id="IPR001647">
    <property type="entry name" value="HTH_TetR"/>
</dbReference>
<feature type="DNA-binding region" description="H-T-H motif" evidence="4">
    <location>
        <begin position="44"/>
        <end position="63"/>
    </location>
</feature>
<sequence>MPGSDGRIKGPSDERAQARERLRRRLLDAARALATEHGGYDAVTVRAVASRVGYAAPVVYQYFSNKHDLLVAVVDTGFAELAERLGRAQCRNKTDMLLATAEEYWAFAMAEPYLYRLMHGLGGVPFGEPNTPKSALDCFHLLAAAAGTRAPGRDQDTVTDLFWAQLHGLVTLTLDGRIKGGPTRAQRLLPDLVAAYT</sequence>
<dbReference type="InParanoid" id="A0A1I5M2A4"/>
<evidence type="ECO:0000313" key="6">
    <source>
        <dbReference type="EMBL" id="SFP03734.1"/>
    </source>
</evidence>